<protein>
    <submittedName>
        <fullName evidence="1">Uncharacterized protein</fullName>
    </submittedName>
</protein>
<evidence type="ECO:0000313" key="1">
    <source>
        <dbReference type="EMBL" id="EDM28388.1"/>
    </source>
</evidence>
<dbReference type="AlphaFoldDB" id="A6DIV2"/>
<evidence type="ECO:0000313" key="2">
    <source>
        <dbReference type="Proteomes" id="UP000004947"/>
    </source>
</evidence>
<dbReference type="Proteomes" id="UP000004947">
    <property type="component" value="Unassembled WGS sequence"/>
</dbReference>
<comment type="caution">
    <text evidence="1">The sequence shown here is derived from an EMBL/GenBank/DDBJ whole genome shotgun (WGS) entry which is preliminary data.</text>
</comment>
<organism evidence="1 2">
    <name type="scientific">Lentisphaera araneosa HTCC2155</name>
    <dbReference type="NCBI Taxonomy" id="313628"/>
    <lineage>
        <taxon>Bacteria</taxon>
        <taxon>Pseudomonadati</taxon>
        <taxon>Lentisphaerota</taxon>
        <taxon>Lentisphaeria</taxon>
        <taxon>Lentisphaerales</taxon>
        <taxon>Lentisphaeraceae</taxon>
        <taxon>Lentisphaera</taxon>
    </lineage>
</organism>
<dbReference type="RefSeq" id="WP_007277830.1">
    <property type="nucleotide sequence ID" value="NZ_ABCK01000005.1"/>
</dbReference>
<proteinExistence type="predicted"/>
<dbReference type="OrthoDB" id="177509at2"/>
<accession>A6DIV2</accession>
<name>A6DIV2_9BACT</name>
<sequence length="301" mass="35698">MNINIVNFIEQMDFYLFWIGSQDSDIKKFEYYIEVLKFLHFMKVEAKSTLELISVIGKEQIVMDYISRLVDTCMNQDLVRMDLVGLSMHTQESLINLARQEFSILSRTYRDINKGEKSELYSDFEELDYMFHPILQPYFYHPNRTTNQTATYFKEFITTFENKSSYEEFVESTSKMNQRAFELMAEKTFRNKIGASLHQLFISNIDYPYSKIYLSHARFEMLKIKKALKLYSFKYGEYPKELSSLVPEFMNEVPQNIINGGSFYYSLEDQLISCDEKGVILNARNRVNIYLSEEARKNDQN</sequence>
<dbReference type="EMBL" id="ABCK01000005">
    <property type="protein sequence ID" value="EDM28388.1"/>
    <property type="molecule type" value="Genomic_DNA"/>
</dbReference>
<reference evidence="1 2" key="1">
    <citation type="journal article" date="2010" name="J. Bacteriol.">
        <title>Genome sequence of Lentisphaera araneosa HTCC2155T, the type species of the order Lentisphaerales in the phylum Lentisphaerae.</title>
        <authorList>
            <person name="Thrash J.C."/>
            <person name="Cho J.C."/>
            <person name="Vergin K.L."/>
            <person name="Morris R.M."/>
            <person name="Giovannoni S.J."/>
        </authorList>
    </citation>
    <scope>NUCLEOTIDE SEQUENCE [LARGE SCALE GENOMIC DNA]</scope>
    <source>
        <strain evidence="1 2">HTCC2155</strain>
    </source>
</reference>
<gene>
    <name evidence="1" type="ORF">LNTAR_10746</name>
</gene>
<dbReference type="STRING" id="313628.LNTAR_10746"/>
<keyword evidence="2" id="KW-1185">Reference proteome</keyword>